<organism evidence="3 4">
    <name type="scientific">Thermomonas brevis</name>
    <dbReference type="NCBI Taxonomy" id="215691"/>
    <lineage>
        <taxon>Bacteria</taxon>
        <taxon>Pseudomonadati</taxon>
        <taxon>Pseudomonadota</taxon>
        <taxon>Gammaproteobacteria</taxon>
        <taxon>Lysobacterales</taxon>
        <taxon>Lysobacteraceae</taxon>
        <taxon>Thermomonas</taxon>
    </lineage>
</organism>
<dbReference type="Gene3D" id="2.40.128.110">
    <property type="entry name" value="Lipid/polyisoprenoid-binding, YceI-like"/>
    <property type="match status" value="1"/>
</dbReference>
<reference evidence="3 4" key="1">
    <citation type="submission" date="2020-08" db="EMBL/GenBank/DDBJ databases">
        <title>Genome sequence of Thermomonas brevis KACC 16975T.</title>
        <authorList>
            <person name="Hyun D.-W."/>
            <person name="Bae J.-W."/>
        </authorList>
    </citation>
    <scope>NUCLEOTIDE SEQUENCE [LARGE SCALE GENOMIC DNA]</scope>
    <source>
        <strain evidence="3 4">KACC 16975</strain>
    </source>
</reference>
<feature type="domain" description="Lipid/polyisoprenoid-binding YceI-like" evidence="2">
    <location>
        <begin position="20"/>
        <end position="178"/>
    </location>
</feature>
<dbReference type="Pfam" id="PF04264">
    <property type="entry name" value="YceI"/>
    <property type="match status" value="1"/>
</dbReference>
<dbReference type="SMART" id="SM00867">
    <property type="entry name" value="YceI"/>
    <property type="match status" value="1"/>
</dbReference>
<dbReference type="AlphaFoldDB" id="A0A7G9QW15"/>
<dbReference type="PANTHER" id="PTHR34406">
    <property type="entry name" value="PROTEIN YCEI"/>
    <property type="match status" value="1"/>
</dbReference>
<feature type="signal peptide" evidence="1">
    <location>
        <begin position="1"/>
        <end position="18"/>
    </location>
</feature>
<evidence type="ECO:0000259" key="2">
    <source>
        <dbReference type="SMART" id="SM00867"/>
    </source>
</evidence>
<accession>A0A7G9QW15</accession>
<dbReference type="KEGG" id="tbv:H9L17_05220"/>
<evidence type="ECO:0000313" key="3">
    <source>
        <dbReference type="EMBL" id="QNN47540.1"/>
    </source>
</evidence>
<dbReference type="SUPFAM" id="SSF101874">
    <property type="entry name" value="YceI-like"/>
    <property type="match status" value="1"/>
</dbReference>
<keyword evidence="1" id="KW-0732">Signal</keyword>
<evidence type="ECO:0000313" key="4">
    <source>
        <dbReference type="Proteomes" id="UP000515977"/>
    </source>
</evidence>
<gene>
    <name evidence="3" type="ORF">H9L17_05220</name>
</gene>
<sequence length="181" mass="19432">MRKLLLPALLTLSTPALAADYVQAPGSTLAFAGKYQGEVFVGRFPDFSTRLSFDPQQLDASRLEVSIPLATATTRNAEYDGELRGASFFDSAKFPQASFVATKFRTLGGNRYAADGTLTLRGVGKPVTLTFEWTPGAKPVLFGRAAVQRLDFDVGGGQWADTKLIPNAIAVSTRVVFEPAP</sequence>
<dbReference type="RefSeq" id="WP_187571285.1">
    <property type="nucleotide sequence ID" value="NZ_CP060711.1"/>
</dbReference>
<dbReference type="EMBL" id="CP060711">
    <property type="protein sequence ID" value="QNN47540.1"/>
    <property type="molecule type" value="Genomic_DNA"/>
</dbReference>
<dbReference type="InterPro" id="IPR036761">
    <property type="entry name" value="TTHA0802/YceI-like_sf"/>
</dbReference>
<dbReference type="InterPro" id="IPR007372">
    <property type="entry name" value="Lipid/polyisoprenoid-bd_YceI"/>
</dbReference>
<name>A0A7G9QW15_9GAMM</name>
<evidence type="ECO:0000256" key="1">
    <source>
        <dbReference type="SAM" id="SignalP"/>
    </source>
</evidence>
<feature type="chain" id="PRO_5028986595" evidence="1">
    <location>
        <begin position="19"/>
        <end position="181"/>
    </location>
</feature>
<protein>
    <submittedName>
        <fullName evidence="3">YceI family protein</fullName>
    </submittedName>
</protein>
<proteinExistence type="predicted"/>
<keyword evidence="4" id="KW-1185">Reference proteome</keyword>
<dbReference type="PANTHER" id="PTHR34406:SF1">
    <property type="entry name" value="PROTEIN YCEI"/>
    <property type="match status" value="1"/>
</dbReference>
<dbReference type="Proteomes" id="UP000515977">
    <property type="component" value="Chromosome"/>
</dbReference>